<dbReference type="AlphaFoldDB" id="A0A9Q1IK74"/>
<feature type="region of interest" description="Disordered" evidence="1">
    <location>
        <begin position="1"/>
        <end position="45"/>
    </location>
</feature>
<keyword evidence="3" id="KW-1185">Reference proteome</keyword>
<dbReference type="EMBL" id="JAINUF010000014">
    <property type="protein sequence ID" value="KAJ8342842.1"/>
    <property type="molecule type" value="Genomic_DNA"/>
</dbReference>
<reference evidence="2" key="1">
    <citation type="journal article" date="2023" name="Science">
        <title>Genome structures resolve the early diversification of teleost fishes.</title>
        <authorList>
            <person name="Parey E."/>
            <person name="Louis A."/>
            <person name="Montfort J."/>
            <person name="Bouchez O."/>
            <person name="Roques C."/>
            <person name="Iampietro C."/>
            <person name="Lluch J."/>
            <person name="Castinel A."/>
            <person name="Donnadieu C."/>
            <person name="Desvignes T."/>
            <person name="Floi Bucao C."/>
            <person name="Jouanno E."/>
            <person name="Wen M."/>
            <person name="Mejri S."/>
            <person name="Dirks R."/>
            <person name="Jansen H."/>
            <person name="Henkel C."/>
            <person name="Chen W.J."/>
            <person name="Zahm M."/>
            <person name="Cabau C."/>
            <person name="Klopp C."/>
            <person name="Thompson A.W."/>
            <person name="Robinson-Rechavi M."/>
            <person name="Braasch I."/>
            <person name="Lecointre G."/>
            <person name="Bobe J."/>
            <person name="Postlethwait J.H."/>
            <person name="Berthelot C."/>
            <person name="Roest Crollius H."/>
            <person name="Guiguen Y."/>
        </authorList>
    </citation>
    <scope>NUCLEOTIDE SEQUENCE</scope>
    <source>
        <strain evidence="2">WJC10195</strain>
    </source>
</reference>
<name>A0A9Q1IK74_SYNKA</name>
<organism evidence="2 3">
    <name type="scientific">Synaphobranchus kaupii</name>
    <name type="common">Kaup's arrowtooth eel</name>
    <dbReference type="NCBI Taxonomy" id="118154"/>
    <lineage>
        <taxon>Eukaryota</taxon>
        <taxon>Metazoa</taxon>
        <taxon>Chordata</taxon>
        <taxon>Craniata</taxon>
        <taxon>Vertebrata</taxon>
        <taxon>Euteleostomi</taxon>
        <taxon>Actinopterygii</taxon>
        <taxon>Neopterygii</taxon>
        <taxon>Teleostei</taxon>
        <taxon>Anguilliformes</taxon>
        <taxon>Synaphobranchidae</taxon>
        <taxon>Synaphobranchus</taxon>
    </lineage>
</organism>
<gene>
    <name evidence="2" type="ORF">SKAU_G00327700</name>
</gene>
<feature type="region of interest" description="Disordered" evidence="1">
    <location>
        <begin position="61"/>
        <end position="80"/>
    </location>
</feature>
<evidence type="ECO:0000256" key="1">
    <source>
        <dbReference type="SAM" id="MobiDB-lite"/>
    </source>
</evidence>
<accession>A0A9Q1IK74</accession>
<evidence type="ECO:0000313" key="2">
    <source>
        <dbReference type="EMBL" id="KAJ8342842.1"/>
    </source>
</evidence>
<comment type="caution">
    <text evidence="2">The sequence shown here is derived from an EMBL/GenBank/DDBJ whole genome shotgun (WGS) entry which is preliminary data.</text>
</comment>
<proteinExistence type="predicted"/>
<sequence>MDDKTLKSTEGLSVSSAYLQRDRHRGRPGACDEQTSPPRGTVAAPGMRGCRAAAIRTALPPSLTEINPDQMGPFSTTQGCAPPAKAAIWAQKDCGSLRCHWVAAHRTGAGDCRT</sequence>
<evidence type="ECO:0000313" key="3">
    <source>
        <dbReference type="Proteomes" id="UP001152622"/>
    </source>
</evidence>
<feature type="compositionally biased region" description="Polar residues" evidence="1">
    <location>
        <begin position="8"/>
        <end position="18"/>
    </location>
</feature>
<protein>
    <submittedName>
        <fullName evidence="2">Uncharacterized protein</fullName>
    </submittedName>
</protein>
<dbReference type="Proteomes" id="UP001152622">
    <property type="component" value="Chromosome 14"/>
</dbReference>